<reference evidence="3 4" key="1">
    <citation type="submission" date="2023-01" db="EMBL/GenBank/DDBJ databases">
        <title>Analysis of 21 Apiospora genomes using comparative genomics revels a genus with tremendous synthesis potential of carbohydrate active enzymes and secondary metabolites.</title>
        <authorList>
            <person name="Sorensen T."/>
        </authorList>
    </citation>
    <scope>NUCLEOTIDE SEQUENCE [LARGE SCALE GENOMIC DNA]</scope>
    <source>
        <strain evidence="3 4">CBS 24483</strain>
    </source>
</reference>
<evidence type="ECO:0000259" key="2">
    <source>
        <dbReference type="Pfam" id="PF26118"/>
    </source>
</evidence>
<evidence type="ECO:0000256" key="1">
    <source>
        <dbReference type="SAM" id="MobiDB-lite"/>
    </source>
</evidence>
<name>A0ABR1PTX1_9PEZI</name>
<dbReference type="Pfam" id="PF26118">
    <property type="entry name" value="DUF8035"/>
    <property type="match status" value="1"/>
</dbReference>
<protein>
    <recommendedName>
        <fullName evidence="2">DUF8035 domain-containing protein</fullName>
    </recommendedName>
</protein>
<sequence>MTTNGYGTAAQASSAADIDKVDAFARQLFRRARNAGTDFSDVSMIVYGLHTALKHLKAEAEDPDSLLNSGDKSRYIRQLTPILEDCEFTLQQLDTILGRCSGTGSGSDGDSRNASSLNGFERDKIALIRTKLANQRLNIDMFLDTVQLHNPARSHPAVDTSNANLDSIKDKVDVIAARIFQRESSNASAGEVDDGLWRQFRDELEHEGFSKDVLRRNQDVLRAYIRQLDEQRSISGGVTPTVRGFLESYESQQPSFAVAPYPPYPADPEELSPKEMYPSIENEKFFPSIKDERRQHEKQPPYPSSLTQQSTDVSYDRRYSDDDVDDERSDDSMALVISTRDLMAIDKRQADLAIAMDNMHLQPPQNYITGPSPGTSPQNHYLPAPPNAGLLPPTDQSGLSPHFAPPPPYGNSPPPVLHSHSISAPVIPGVAPSLPGQSQRSSRLAPDSQGCDIPLDASWTRIKRSLVSPEVLHQAGVRFEARPDFVAILGVFTKEDISEFARRSAEVRRRRMGQRKPRERSDSQRYYPDKYKNWDIEAQKRNANGNGNSNGASNRPRADLQFSSSSDLFDSSGDSSDEALPAYRSRDRRASHSQDSKSDQSHEDGDEKGTKSYPFIVPPPDKDRGSGASPSATVKPKPILKNKNDDPHVRFDPEPKVLNDGSTAKSVPQSRSSGRRDRDERERRYREDRYAPRSYDDRDHHRESMTRGERDRGDRDRREERGHRGSEDDYSRRHGGHSRHHSDTSSRPRSDRYSARRRSDRDRYRDEDDRVARKKARGETLRAVGIGGAAASLLSVLTEAAAGL</sequence>
<feature type="compositionally biased region" description="Basic and acidic residues" evidence="1">
    <location>
        <begin position="642"/>
        <end position="657"/>
    </location>
</feature>
<comment type="caution">
    <text evidence="3">The sequence shown here is derived from an EMBL/GenBank/DDBJ whole genome shotgun (WGS) entry which is preliminary data.</text>
</comment>
<feature type="compositionally biased region" description="Pro residues" evidence="1">
    <location>
        <begin position="403"/>
        <end position="416"/>
    </location>
</feature>
<feature type="compositionally biased region" description="Polar residues" evidence="1">
    <location>
        <begin position="660"/>
        <end position="672"/>
    </location>
</feature>
<feature type="region of interest" description="Disordered" evidence="1">
    <location>
        <begin position="506"/>
        <end position="787"/>
    </location>
</feature>
<organism evidence="3 4">
    <name type="scientific">Apiospora aurea</name>
    <dbReference type="NCBI Taxonomy" id="335848"/>
    <lineage>
        <taxon>Eukaryota</taxon>
        <taxon>Fungi</taxon>
        <taxon>Dikarya</taxon>
        <taxon>Ascomycota</taxon>
        <taxon>Pezizomycotina</taxon>
        <taxon>Sordariomycetes</taxon>
        <taxon>Xylariomycetidae</taxon>
        <taxon>Amphisphaeriales</taxon>
        <taxon>Apiosporaceae</taxon>
        <taxon>Apiospora</taxon>
    </lineage>
</organism>
<dbReference type="PANTHER" id="PTHR42081">
    <property type="entry name" value="ZINC FINGER PROTEIN DHHC DOMAIN CONTAINING PROTEIN"/>
    <property type="match status" value="1"/>
</dbReference>
<feature type="compositionally biased region" description="Basic residues" evidence="1">
    <location>
        <begin position="508"/>
        <end position="518"/>
    </location>
</feature>
<feature type="region of interest" description="Disordered" evidence="1">
    <location>
        <begin position="363"/>
        <end position="449"/>
    </location>
</feature>
<keyword evidence="4" id="KW-1185">Reference proteome</keyword>
<feature type="domain" description="DUF8035" evidence="2">
    <location>
        <begin position="456"/>
        <end position="510"/>
    </location>
</feature>
<evidence type="ECO:0000313" key="4">
    <source>
        <dbReference type="Proteomes" id="UP001391051"/>
    </source>
</evidence>
<feature type="region of interest" description="Disordered" evidence="1">
    <location>
        <begin position="292"/>
        <end position="331"/>
    </location>
</feature>
<feature type="compositionally biased region" description="Low complexity" evidence="1">
    <location>
        <begin position="542"/>
        <end position="574"/>
    </location>
</feature>
<proteinExistence type="predicted"/>
<feature type="compositionally biased region" description="Polar residues" evidence="1">
    <location>
        <begin position="363"/>
        <end position="379"/>
    </location>
</feature>
<dbReference type="GeneID" id="92084045"/>
<dbReference type="RefSeq" id="XP_066693221.1">
    <property type="nucleotide sequence ID" value="XM_066850983.1"/>
</dbReference>
<gene>
    <name evidence="3" type="ORF">PG986_014761</name>
</gene>
<accession>A0ABR1PTX1</accession>
<dbReference type="PANTHER" id="PTHR42081:SF2">
    <property type="entry name" value="NIPPED-B-LIKE PROTEIN B"/>
    <property type="match status" value="1"/>
</dbReference>
<evidence type="ECO:0000313" key="3">
    <source>
        <dbReference type="EMBL" id="KAK7937893.1"/>
    </source>
</evidence>
<feature type="compositionally biased region" description="Basic and acidic residues" evidence="1">
    <location>
        <begin position="519"/>
        <end position="540"/>
    </location>
</feature>
<dbReference type="InterPro" id="IPR058348">
    <property type="entry name" value="DUF8035"/>
</dbReference>
<feature type="compositionally biased region" description="Basic and acidic residues" evidence="1">
    <location>
        <begin position="584"/>
        <end position="610"/>
    </location>
</feature>
<feature type="compositionally biased region" description="Basic and acidic residues" evidence="1">
    <location>
        <begin position="741"/>
        <end position="771"/>
    </location>
</feature>
<dbReference type="EMBL" id="JAQQWE010000010">
    <property type="protein sequence ID" value="KAK7937893.1"/>
    <property type="molecule type" value="Genomic_DNA"/>
</dbReference>
<feature type="compositionally biased region" description="Basic and acidic residues" evidence="1">
    <location>
        <begin position="674"/>
        <end position="732"/>
    </location>
</feature>
<dbReference type="Proteomes" id="UP001391051">
    <property type="component" value="Unassembled WGS sequence"/>
</dbReference>